<dbReference type="InterPro" id="IPR018618">
    <property type="entry name" value="GID4/10-like"/>
</dbReference>
<comment type="caution">
    <text evidence="2">The sequence shown here is derived from an EMBL/GenBank/DDBJ whole genome shotgun (WGS) entry which is preliminary data.</text>
</comment>
<gene>
    <name evidence="4" type="ORF">N7494_005476</name>
    <name evidence="3" type="ORF">N7494_013208</name>
    <name evidence="2" type="ORF">N7494_013217</name>
</gene>
<dbReference type="AlphaFoldDB" id="A0AAD6CH80"/>
<dbReference type="GO" id="GO:0043161">
    <property type="term" value="P:proteasome-mediated ubiquitin-dependent protein catabolic process"/>
    <property type="evidence" value="ECO:0007669"/>
    <property type="project" value="TreeGrafter"/>
</dbReference>
<dbReference type="PANTHER" id="PTHR14534:SF3">
    <property type="entry name" value="GID COMPLEX SUBUNIT 4 HOMOLOG"/>
    <property type="match status" value="1"/>
</dbReference>
<evidence type="ECO:0000256" key="1">
    <source>
        <dbReference type="ARBA" id="ARBA00061469"/>
    </source>
</evidence>
<dbReference type="GO" id="GO:0045721">
    <property type="term" value="P:negative regulation of gluconeogenesis"/>
    <property type="evidence" value="ECO:0007669"/>
    <property type="project" value="TreeGrafter"/>
</dbReference>
<accession>A0AAD6CH80</accession>
<comment type="similarity">
    <text evidence="1">Belongs to the GID4/VID24 family.</text>
</comment>
<proteinExistence type="inferred from homology"/>
<dbReference type="EMBL" id="JAQIZZ010000011">
    <property type="protein sequence ID" value="KAJ5522903.1"/>
    <property type="molecule type" value="Genomic_DNA"/>
</dbReference>
<keyword evidence="5" id="KW-1185">Reference proteome</keyword>
<reference evidence="2 5" key="1">
    <citation type="journal article" date="2023" name="IMA Fungus">
        <title>Comparative genomic study of the Penicillium genus elucidates a diverse pangenome and 15 lateral gene transfer events.</title>
        <authorList>
            <person name="Petersen C."/>
            <person name="Sorensen T."/>
            <person name="Nielsen M.R."/>
            <person name="Sondergaard T.E."/>
            <person name="Sorensen J.L."/>
            <person name="Fitzpatrick D.A."/>
            <person name="Frisvad J.C."/>
            <person name="Nielsen K.L."/>
        </authorList>
    </citation>
    <scope>NUCLEOTIDE SEQUENCE [LARGE SCALE GENOMIC DNA]</scope>
    <source>
        <strain evidence="2 5">IBT 35679</strain>
    </source>
</reference>
<evidence type="ECO:0000313" key="5">
    <source>
        <dbReference type="Proteomes" id="UP001220324"/>
    </source>
</evidence>
<dbReference type="GO" id="GO:0005773">
    <property type="term" value="C:vacuole"/>
    <property type="evidence" value="ECO:0007669"/>
    <property type="project" value="GOC"/>
</dbReference>
<dbReference type="Proteomes" id="UP001220324">
    <property type="component" value="Unassembled WGS sequence"/>
</dbReference>
<evidence type="ECO:0000313" key="2">
    <source>
        <dbReference type="EMBL" id="KAJ5522903.1"/>
    </source>
</evidence>
<reference evidence="2" key="2">
    <citation type="submission" date="2023-01" db="EMBL/GenBank/DDBJ databases">
        <authorList>
            <person name="Petersen C."/>
        </authorList>
    </citation>
    <scope>NUCLEOTIDE SEQUENCE</scope>
    <source>
        <strain evidence="2">IBT 35679</strain>
    </source>
</reference>
<name>A0AAD6CH80_9EURO</name>
<protein>
    <submittedName>
        <fullName evidence="2">Uncharacterized protein</fullName>
    </submittedName>
</protein>
<evidence type="ECO:0000313" key="4">
    <source>
        <dbReference type="EMBL" id="KAJ5544197.1"/>
    </source>
</evidence>
<dbReference type="EMBL" id="JAQIZZ010000010">
    <property type="protein sequence ID" value="KAJ5523022.1"/>
    <property type="molecule type" value="Genomic_DNA"/>
</dbReference>
<dbReference type="EMBL" id="JAQIZZ010000004">
    <property type="protein sequence ID" value="KAJ5544197.1"/>
    <property type="molecule type" value="Genomic_DNA"/>
</dbReference>
<dbReference type="PANTHER" id="PTHR14534">
    <property type="entry name" value="VACUOLAR IMPORT AND DEGRADATION PROTEIN 24"/>
    <property type="match status" value="1"/>
</dbReference>
<organism evidence="2 5">
    <name type="scientific">Penicillium frequentans</name>
    <dbReference type="NCBI Taxonomy" id="3151616"/>
    <lineage>
        <taxon>Eukaryota</taxon>
        <taxon>Fungi</taxon>
        <taxon>Dikarya</taxon>
        <taxon>Ascomycota</taxon>
        <taxon>Pezizomycotina</taxon>
        <taxon>Eurotiomycetes</taxon>
        <taxon>Eurotiomycetidae</taxon>
        <taxon>Eurotiales</taxon>
        <taxon>Aspergillaceae</taxon>
        <taxon>Penicillium</taxon>
    </lineage>
</organism>
<dbReference type="GO" id="GO:0006623">
    <property type="term" value="P:protein targeting to vacuole"/>
    <property type="evidence" value="ECO:0007669"/>
    <property type="project" value="TreeGrafter"/>
</dbReference>
<evidence type="ECO:0000313" key="3">
    <source>
        <dbReference type="EMBL" id="KAJ5523022.1"/>
    </source>
</evidence>
<sequence length="151" mass="17544">MESRNIPDGMTGTDHPRVVTYLEGEVIDFQTYSLKTNDTSLSCDLDAHYWNLMPPFRDLDPSVIANKLLCSRCVPRQDMAGYILMRWKERHSITSETLQDELSVRGLYYISFRRLDGEIMGIYRERGDHTTQEICLKPDSSFMTCPAYSFR</sequence>
<dbReference type="GO" id="GO:0007039">
    <property type="term" value="P:protein catabolic process in the vacuole"/>
    <property type="evidence" value="ECO:0007669"/>
    <property type="project" value="TreeGrafter"/>
</dbReference>
<dbReference type="Pfam" id="PF09783">
    <property type="entry name" value="Vac_ImportDeg"/>
    <property type="match status" value="1"/>
</dbReference>
<dbReference type="GO" id="GO:0034657">
    <property type="term" value="C:GID complex"/>
    <property type="evidence" value="ECO:0007669"/>
    <property type="project" value="TreeGrafter"/>
</dbReference>